<protein>
    <submittedName>
        <fullName evidence="9">EAL domain-containing protein</fullName>
    </submittedName>
</protein>
<dbReference type="InterPro" id="IPR033480">
    <property type="entry name" value="sCache_2"/>
</dbReference>
<dbReference type="InterPro" id="IPR003660">
    <property type="entry name" value="HAMP_dom"/>
</dbReference>
<evidence type="ECO:0000313" key="9">
    <source>
        <dbReference type="EMBL" id="MEJ8475558.1"/>
    </source>
</evidence>
<dbReference type="CDD" id="cd06225">
    <property type="entry name" value="HAMP"/>
    <property type="match status" value="1"/>
</dbReference>
<keyword evidence="2" id="KW-1003">Cell membrane</keyword>
<dbReference type="PROSITE" id="PS50883">
    <property type="entry name" value="EAL"/>
    <property type="match status" value="1"/>
</dbReference>
<dbReference type="CDD" id="cd01948">
    <property type="entry name" value="EAL"/>
    <property type="match status" value="1"/>
</dbReference>
<accession>A0ABU8TP12</accession>
<dbReference type="Pfam" id="PF00563">
    <property type="entry name" value="EAL"/>
    <property type="match status" value="1"/>
</dbReference>
<dbReference type="Gene3D" id="3.30.450.20">
    <property type="entry name" value="PAS domain"/>
    <property type="match status" value="1"/>
</dbReference>
<dbReference type="Pfam" id="PF00672">
    <property type="entry name" value="HAMP"/>
    <property type="match status" value="1"/>
</dbReference>
<dbReference type="PANTHER" id="PTHR44757">
    <property type="entry name" value="DIGUANYLATE CYCLASE DGCP"/>
    <property type="match status" value="1"/>
</dbReference>
<dbReference type="InterPro" id="IPR001633">
    <property type="entry name" value="EAL_dom"/>
</dbReference>
<feature type="domain" description="GGDEF" evidence="8">
    <location>
        <begin position="262"/>
        <end position="395"/>
    </location>
</feature>
<dbReference type="CDD" id="cd01949">
    <property type="entry name" value="GGDEF"/>
    <property type="match status" value="1"/>
</dbReference>
<name>A0ABU8TP12_9HYPH</name>
<dbReference type="PROSITE" id="PS50887">
    <property type="entry name" value="GGDEF"/>
    <property type="match status" value="1"/>
</dbReference>
<feature type="domain" description="EAL" evidence="6">
    <location>
        <begin position="404"/>
        <end position="658"/>
    </location>
</feature>
<dbReference type="InterPro" id="IPR035919">
    <property type="entry name" value="EAL_sf"/>
</dbReference>
<dbReference type="Gene3D" id="3.20.20.450">
    <property type="entry name" value="EAL domain"/>
    <property type="match status" value="1"/>
</dbReference>
<dbReference type="SUPFAM" id="SSF141868">
    <property type="entry name" value="EAL domain-like"/>
    <property type="match status" value="1"/>
</dbReference>
<dbReference type="SMART" id="SM00304">
    <property type="entry name" value="HAMP"/>
    <property type="match status" value="1"/>
</dbReference>
<dbReference type="SUPFAM" id="SSF158472">
    <property type="entry name" value="HAMP domain-like"/>
    <property type="match status" value="1"/>
</dbReference>
<sequence>MKEGHIEKVRALVESGKSIAEDNYGLYKSGKLSEKAAHDKARDAIRSMKFNGGARVFAFDENGIRVVSNRLYFEGTSAWEAPQTQSMIRKAINGGGVTYYVGAREFEGNVTSNVPKAAWSEHFAPWGWIIASAVYLDDVTIASWDYLIELTMFLGLGGMLVLMIANSITRNITDPLDALTDNMKELASGNTQLTITGAGRGDEIGEMATAMQTFVANETQRLAMHAQLKSMVYKDSLTGLSNRASFYQALHEDLQNDQPTNRIYALMILDLDRFKSINDTLGHLAGDHILREFSKRLKKVIGKHGKIGRLSGDEFFVILPNIRNTDQADEIASEIHAEARRAISVEGTQVNITTSIGLAFWQDNTVSDSKLYGNADMALYAAKEAGGGCSAHYLPEMGAKAEKVFELETMIKEGLLAKQFTAYFQAKVELSTGKITGAEALCRWIHPEKGIISPAEFIPIAEKTGHILEIGDMMMKQACQFAVECNKVSKEPFVVAVNVSAKQLVYGRMLTTLGKCLQETGCRASWLELEITESLLLSETDDMVELLERIANLGILITIDDFGTGYSAMSYLSRFPIKCLKIDQSFIRDMCSDGQKRVLVTAILAMANGLGLKTVAEGVEDEQVSAELANLKCDFGQGYLWHRPSCPEELLSQIKLTEAA</sequence>
<comment type="subcellular location">
    <subcellularLocation>
        <location evidence="1">Cell membrane</location>
        <topology evidence="1">Multi-pass membrane protein</topology>
    </subcellularLocation>
</comment>
<proteinExistence type="predicted"/>
<dbReference type="PANTHER" id="PTHR44757:SF2">
    <property type="entry name" value="BIOFILM ARCHITECTURE MAINTENANCE PROTEIN MBAA"/>
    <property type="match status" value="1"/>
</dbReference>
<dbReference type="EMBL" id="JBAKIA010000011">
    <property type="protein sequence ID" value="MEJ8475558.1"/>
    <property type="molecule type" value="Genomic_DNA"/>
</dbReference>
<dbReference type="SMART" id="SM00052">
    <property type="entry name" value="EAL"/>
    <property type="match status" value="1"/>
</dbReference>
<evidence type="ECO:0000313" key="10">
    <source>
        <dbReference type="Proteomes" id="UP001385499"/>
    </source>
</evidence>
<dbReference type="RefSeq" id="WP_340275674.1">
    <property type="nucleotide sequence ID" value="NZ_JBAKIA010000011.1"/>
</dbReference>
<evidence type="ECO:0000256" key="3">
    <source>
        <dbReference type="ARBA" id="ARBA00022692"/>
    </source>
</evidence>
<dbReference type="SMART" id="SM01049">
    <property type="entry name" value="Cache_2"/>
    <property type="match status" value="1"/>
</dbReference>
<dbReference type="InterPro" id="IPR000160">
    <property type="entry name" value="GGDEF_dom"/>
</dbReference>
<comment type="caution">
    <text evidence="9">The sequence shown here is derived from an EMBL/GenBank/DDBJ whole genome shotgun (WGS) entry which is preliminary data.</text>
</comment>
<feature type="domain" description="HAMP" evidence="7">
    <location>
        <begin position="170"/>
        <end position="223"/>
    </location>
</feature>
<keyword evidence="10" id="KW-1185">Reference proteome</keyword>
<keyword evidence="5" id="KW-0472">Membrane</keyword>
<dbReference type="PROSITE" id="PS50885">
    <property type="entry name" value="HAMP"/>
    <property type="match status" value="1"/>
</dbReference>
<dbReference type="InterPro" id="IPR043128">
    <property type="entry name" value="Rev_trsase/Diguanyl_cyclase"/>
</dbReference>
<evidence type="ECO:0000256" key="2">
    <source>
        <dbReference type="ARBA" id="ARBA00022475"/>
    </source>
</evidence>
<evidence type="ECO:0000256" key="1">
    <source>
        <dbReference type="ARBA" id="ARBA00004651"/>
    </source>
</evidence>
<keyword evidence="3" id="KW-0812">Transmembrane</keyword>
<dbReference type="Pfam" id="PF00990">
    <property type="entry name" value="GGDEF"/>
    <property type="match status" value="1"/>
</dbReference>
<dbReference type="InterPro" id="IPR029787">
    <property type="entry name" value="Nucleotide_cyclase"/>
</dbReference>
<evidence type="ECO:0000259" key="8">
    <source>
        <dbReference type="PROSITE" id="PS50887"/>
    </source>
</evidence>
<dbReference type="InterPro" id="IPR052155">
    <property type="entry name" value="Biofilm_reg_signaling"/>
</dbReference>
<gene>
    <name evidence="9" type="ORF">V6575_15790</name>
</gene>
<dbReference type="Proteomes" id="UP001385499">
    <property type="component" value="Unassembled WGS sequence"/>
</dbReference>
<dbReference type="SUPFAM" id="SSF55073">
    <property type="entry name" value="Nucleotide cyclase"/>
    <property type="match status" value="1"/>
</dbReference>
<dbReference type="Gene3D" id="6.10.340.10">
    <property type="match status" value="1"/>
</dbReference>
<reference evidence="9 10" key="1">
    <citation type="submission" date="2024-02" db="EMBL/GenBank/DDBJ databases">
        <title>Roseibium algae sp. nov., isolated from marine alga (Grateloupia sp.), showing potential in myo-inositol conversion.</title>
        <authorList>
            <person name="Wang Y."/>
        </authorList>
    </citation>
    <scope>NUCLEOTIDE SEQUENCE [LARGE SCALE GENOMIC DNA]</scope>
    <source>
        <strain evidence="9 10">H3510</strain>
    </source>
</reference>
<evidence type="ECO:0000256" key="5">
    <source>
        <dbReference type="ARBA" id="ARBA00023136"/>
    </source>
</evidence>
<dbReference type="NCBIfam" id="TIGR00254">
    <property type="entry name" value="GGDEF"/>
    <property type="match status" value="1"/>
</dbReference>
<dbReference type="Pfam" id="PF17200">
    <property type="entry name" value="sCache_2"/>
    <property type="match status" value="1"/>
</dbReference>
<evidence type="ECO:0000259" key="7">
    <source>
        <dbReference type="PROSITE" id="PS50885"/>
    </source>
</evidence>
<dbReference type="Gene3D" id="3.30.70.270">
    <property type="match status" value="1"/>
</dbReference>
<keyword evidence="4" id="KW-1133">Transmembrane helix</keyword>
<organism evidence="9 10">
    <name type="scientific">Roseibium algae</name>
    <dbReference type="NCBI Taxonomy" id="3123038"/>
    <lineage>
        <taxon>Bacteria</taxon>
        <taxon>Pseudomonadati</taxon>
        <taxon>Pseudomonadota</taxon>
        <taxon>Alphaproteobacteria</taxon>
        <taxon>Hyphomicrobiales</taxon>
        <taxon>Stappiaceae</taxon>
        <taxon>Roseibium</taxon>
    </lineage>
</organism>
<dbReference type="SMART" id="SM00267">
    <property type="entry name" value="GGDEF"/>
    <property type="match status" value="1"/>
</dbReference>
<evidence type="ECO:0000256" key="4">
    <source>
        <dbReference type="ARBA" id="ARBA00022989"/>
    </source>
</evidence>
<evidence type="ECO:0000259" key="6">
    <source>
        <dbReference type="PROSITE" id="PS50883"/>
    </source>
</evidence>